<dbReference type="EMBL" id="FJOG01000003">
    <property type="protein sequence ID" value="CZR52734.1"/>
    <property type="molecule type" value="Genomic_DNA"/>
</dbReference>
<dbReference type="Proteomes" id="UP000184330">
    <property type="component" value="Unassembled WGS sequence"/>
</dbReference>
<protein>
    <submittedName>
        <fullName evidence="1">Uncharacterized protein</fullName>
    </submittedName>
</protein>
<accession>A0A1L7WIY5</accession>
<reference evidence="1 2" key="1">
    <citation type="submission" date="2016-03" db="EMBL/GenBank/DDBJ databases">
        <authorList>
            <person name="Ploux O."/>
        </authorList>
    </citation>
    <scope>NUCLEOTIDE SEQUENCE [LARGE SCALE GENOMIC DNA]</scope>
    <source>
        <strain evidence="1 2">UAMH 11012</strain>
    </source>
</reference>
<evidence type="ECO:0000313" key="2">
    <source>
        <dbReference type="Proteomes" id="UP000184330"/>
    </source>
</evidence>
<evidence type="ECO:0000313" key="1">
    <source>
        <dbReference type="EMBL" id="CZR52734.1"/>
    </source>
</evidence>
<proteinExistence type="predicted"/>
<dbReference type="AlphaFoldDB" id="A0A1L7WIY5"/>
<name>A0A1L7WIY5_9HELO</name>
<organism evidence="1 2">
    <name type="scientific">Phialocephala subalpina</name>
    <dbReference type="NCBI Taxonomy" id="576137"/>
    <lineage>
        <taxon>Eukaryota</taxon>
        <taxon>Fungi</taxon>
        <taxon>Dikarya</taxon>
        <taxon>Ascomycota</taxon>
        <taxon>Pezizomycotina</taxon>
        <taxon>Leotiomycetes</taxon>
        <taxon>Helotiales</taxon>
        <taxon>Mollisiaceae</taxon>
        <taxon>Phialocephala</taxon>
        <taxon>Phialocephala fortinii species complex</taxon>
    </lineage>
</organism>
<keyword evidence="2" id="KW-1185">Reference proteome</keyword>
<gene>
    <name evidence="1" type="ORF">PAC_02611</name>
</gene>
<sequence>MHLDDGTLGLVSAEGLREWHKSRDIPSRVLADQRRQELYDGVKYYFGDRGGIRTEPEFEKVRINVAIDILVIDGVSCYAGHGIDWPFSTFALSTTEEDLTTIQHIAMLNAKYFPSTFKTHSTSSDYSAIYKLRGLETALVVRDIVMCSSLPDWRAPKAQEFDVETIEQGSRLRNPYWFCRNLSLKLSMPLHGTTMHQKGTKQQGDLSSYRSNAWLKSSALHASHMREKAARLKQGSDLSSWYGNHEHFSGTNIIRQRRRTLLIQDICGAEG</sequence>